<dbReference type="Gene3D" id="3.40.50.1820">
    <property type="entry name" value="alpha/beta hydrolase"/>
    <property type="match status" value="1"/>
</dbReference>
<dbReference type="InterPro" id="IPR050266">
    <property type="entry name" value="AB_hydrolase_sf"/>
</dbReference>
<organism evidence="2 3">
    <name type="scientific">Streptomyces albiaxialis</name>
    <dbReference type="NCBI Taxonomy" id="329523"/>
    <lineage>
        <taxon>Bacteria</taxon>
        <taxon>Bacillati</taxon>
        <taxon>Actinomycetota</taxon>
        <taxon>Actinomycetes</taxon>
        <taxon>Kitasatosporales</taxon>
        <taxon>Streptomycetaceae</taxon>
        <taxon>Streptomyces</taxon>
    </lineage>
</organism>
<keyword evidence="2" id="KW-0378">Hydrolase</keyword>
<proteinExistence type="predicted"/>
<comment type="caution">
    <text evidence="2">The sequence shown here is derived from an EMBL/GenBank/DDBJ whole genome shotgun (WGS) entry which is preliminary data.</text>
</comment>
<feature type="domain" description="AB hydrolase-1" evidence="1">
    <location>
        <begin position="30"/>
        <end position="260"/>
    </location>
</feature>
<dbReference type="GO" id="GO:0016787">
    <property type="term" value="F:hydrolase activity"/>
    <property type="evidence" value="ECO:0007669"/>
    <property type="project" value="UniProtKB-KW"/>
</dbReference>
<sequence length="292" mass="32192">MPEEVLRRLNIDGLSYSYRLLPNSRPSTEAVLIVGGVRQGMYGWPQMEHRLCPEATVITADLPGMGASDTLRDEHDSSLLCGAIDQIIDDVAALGAADRVNVFGYSYGAALLFTCAQRRPERVARLMLGGVPTDFSDAQLAYWQDAADVLRAGRHEEFVTMATEGMLCMDPRRHVHRRDLAYRYVRRTLLSNINSASEIYRALEERLPLAGGLTGVPTLVFCGEHDTLTSTASQRRFASTIADSTFVSVPDADHWVVLERADVVADLAHGFFTSHQENVLPLAPPVPLPAQR</sequence>
<dbReference type="RefSeq" id="WP_344531397.1">
    <property type="nucleotide sequence ID" value="NZ_BAAAPE010000013.1"/>
</dbReference>
<dbReference type="SUPFAM" id="SSF53474">
    <property type="entry name" value="alpha/beta-Hydrolases"/>
    <property type="match status" value="1"/>
</dbReference>
<reference evidence="2 3" key="1">
    <citation type="journal article" date="2019" name="Int. J. Syst. Evol. Microbiol.">
        <title>The Global Catalogue of Microorganisms (GCM) 10K type strain sequencing project: providing services to taxonomists for standard genome sequencing and annotation.</title>
        <authorList>
            <consortium name="The Broad Institute Genomics Platform"/>
            <consortium name="The Broad Institute Genome Sequencing Center for Infectious Disease"/>
            <person name="Wu L."/>
            <person name="Ma J."/>
        </authorList>
    </citation>
    <scope>NUCLEOTIDE SEQUENCE [LARGE SCALE GENOMIC DNA]</scope>
    <source>
        <strain evidence="2 3">JCM 15478</strain>
    </source>
</reference>
<dbReference type="EMBL" id="BAAAPE010000013">
    <property type="protein sequence ID" value="GAA2086280.1"/>
    <property type="molecule type" value="Genomic_DNA"/>
</dbReference>
<dbReference type="Pfam" id="PF00561">
    <property type="entry name" value="Abhydrolase_1"/>
    <property type="match status" value="1"/>
</dbReference>
<evidence type="ECO:0000259" key="1">
    <source>
        <dbReference type="Pfam" id="PF00561"/>
    </source>
</evidence>
<dbReference type="PANTHER" id="PTHR43798:SF33">
    <property type="entry name" value="HYDROLASE, PUTATIVE (AFU_ORTHOLOGUE AFUA_2G14860)-RELATED"/>
    <property type="match status" value="1"/>
</dbReference>
<dbReference type="PRINTS" id="PR00111">
    <property type="entry name" value="ABHYDROLASE"/>
</dbReference>
<dbReference type="InterPro" id="IPR000073">
    <property type="entry name" value="AB_hydrolase_1"/>
</dbReference>
<accession>A0ABN2WAP5</accession>
<dbReference type="InterPro" id="IPR029058">
    <property type="entry name" value="AB_hydrolase_fold"/>
</dbReference>
<gene>
    <name evidence="2" type="ORF">GCM10009801_48620</name>
</gene>
<evidence type="ECO:0000313" key="2">
    <source>
        <dbReference type="EMBL" id="GAA2086280.1"/>
    </source>
</evidence>
<evidence type="ECO:0000313" key="3">
    <source>
        <dbReference type="Proteomes" id="UP001500016"/>
    </source>
</evidence>
<dbReference type="Proteomes" id="UP001500016">
    <property type="component" value="Unassembled WGS sequence"/>
</dbReference>
<name>A0ABN2WAP5_9ACTN</name>
<protein>
    <submittedName>
        <fullName evidence="2">Alpha/beta hydrolase</fullName>
    </submittedName>
</protein>
<keyword evidence="3" id="KW-1185">Reference proteome</keyword>
<dbReference type="PANTHER" id="PTHR43798">
    <property type="entry name" value="MONOACYLGLYCEROL LIPASE"/>
    <property type="match status" value="1"/>
</dbReference>